<keyword evidence="2" id="KW-0812">Transmembrane</keyword>
<dbReference type="InterPro" id="IPR000462">
    <property type="entry name" value="CDP-OH_P_trans"/>
</dbReference>
<dbReference type="GO" id="GO:0016780">
    <property type="term" value="F:phosphotransferase activity, for other substituted phosphate groups"/>
    <property type="evidence" value="ECO:0007669"/>
    <property type="project" value="InterPro"/>
</dbReference>
<dbReference type="Pfam" id="PF01066">
    <property type="entry name" value="CDP-OH_P_transf"/>
    <property type="match status" value="1"/>
</dbReference>
<keyword evidence="3" id="KW-0808">Transferase</keyword>
<reference evidence="3 4" key="1">
    <citation type="submission" date="2016-10" db="EMBL/GenBank/DDBJ databases">
        <title>Genome sequence of Streptomyces gilvigriseus MUSC 26.</title>
        <authorList>
            <person name="Lee L.-H."/>
            <person name="Ser H.-L."/>
        </authorList>
    </citation>
    <scope>NUCLEOTIDE SEQUENCE [LARGE SCALE GENOMIC DNA]</scope>
    <source>
        <strain evidence="3 4">MUSC 26</strain>
    </source>
</reference>
<dbReference type="InterPro" id="IPR043130">
    <property type="entry name" value="CDP-OH_PTrfase_TM_dom"/>
</dbReference>
<sequence>MPTPTTSQPSGPVQNSRPRKPTLAEYRAVAHPPGLKERRSGEHWAGRLYMRDVSSRISRHLVNGRLTPNHYTWIMTVAGLLSGPALLVPGIAGAVLGAVMMQLYLLLDCMDGELARWRNQKSVVGVYLDRVGAYLADASLLAGFGLRCAGVGQGHGATEPWWAVLGVGAALCAILIKSETDLVHVARAAAGMPVIGESASVPRSGGVALARRLASGLQFHRLIGGIEASLVIVVVAVVDLFVGGGLTVQRVLVVVVCAIAVLQTALHLASIMFSSRLR</sequence>
<dbReference type="AlphaFoldDB" id="A0A1J7BB41"/>
<evidence type="ECO:0000256" key="1">
    <source>
        <dbReference type="SAM" id="MobiDB-lite"/>
    </source>
</evidence>
<comment type="caution">
    <text evidence="3">The sequence shown here is derived from an EMBL/GenBank/DDBJ whole genome shotgun (WGS) entry which is preliminary data.</text>
</comment>
<evidence type="ECO:0000256" key="2">
    <source>
        <dbReference type="SAM" id="Phobius"/>
    </source>
</evidence>
<dbReference type="RefSeq" id="WP_071658223.1">
    <property type="nucleotide sequence ID" value="NZ_MLCF01000128.1"/>
</dbReference>
<dbReference type="Gene3D" id="1.20.120.1760">
    <property type="match status" value="1"/>
</dbReference>
<feature type="transmembrane region" description="Helical" evidence="2">
    <location>
        <begin position="251"/>
        <end position="273"/>
    </location>
</feature>
<dbReference type="GO" id="GO:0008654">
    <property type="term" value="P:phospholipid biosynthetic process"/>
    <property type="evidence" value="ECO:0007669"/>
    <property type="project" value="InterPro"/>
</dbReference>
<dbReference type="Proteomes" id="UP000243342">
    <property type="component" value="Unassembled WGS sequence"/>
</dbReference>
<dbReference type="STRING" id="1428644.BIV57_19565"/>
<gene>
    <name evidence="3" type="ORF">BIV57_19565</name>
</gene>
<evidence type="ECO:0000313" key="4">
    <source>
        <dbReference type="Proteomes" id="UP000243342"/>
    </source>
</evidence>
<feature type="region of interest" description="Disordered" evidence="1">
    <location>
        <begin position="1"/>
        <end position="22"/>
    </location>
</feature>
<organism evidence="3 4">
    <name type="scientific">Mangrovactinospora gilvigrisea</name>
    <dbReference type="NCBI Taxonomy" id="1428644"/>
    <lineage>
        <taxon>Bacteria</taxon>
        <taxon>Bacillati</taxon>
        <taxon>Actinomycetota</taxon>
        <taxon>Actinomycetes</taxon>
        <taxon>Kitasatosporales</taxon>
        <taxon>Streptomycetaceae</taxon>
        <taxon>Mangrovactinospora</taxon>
    </lineage>
</organism>
<feature type="transmembrane region" description="Helical" evidence="2">
    <location>
        <begin position="85"/>
        <end position="107"/>
    </location>
</feature>
<feature type="compositionally biased region" description="Polar residues" evidence="1">
    <location>
        <begin position="1"/>
        <end position="16"/>
    </location>
</feature>
<evidence type="ECO:0000313" key="3">
    <source>
        <dbReference type="EMBL" id="OIV35821.1"/>
    </source>
</evidence>
<proteinExistence type="predicted"/>
<dbReference type="OrthoDB" id="7857679at2"/>
<dbReference type="EMBL" id="MLCF01000128">
    <property type="protein sequence ID" value="OIV35821.1"/>
    <property type="molecule type" value="Genomic_DNA"/>
</dbReference>
<keyword evidence="2" id="KW-1133">Transmembrane helix</keyword>
<accession>A0A1J7BB41</accession>
<feature type="transmembrane region" description="Helical" evidence="2">
    <location>
        <begin position="222"/>
        <end position="245"/>
    </location>
</feature>
<dbReference type="GO" id="GO:0016020">
    <property type="term" value="C:membrane"/>
    <property type="evidence" value="ECO:0007669"/>
    <property type="project" value="InterPro"/>
</dbReference>
<protein>
    <submittedName>
        <fullName evidence="3">Transferase</fullName>
    </submittedName>
</protein>
<name>A0A1J7BB41_9ACTN</name>
<keyword evidence="2" id="KW-0472">Membrane</keyword>
<keyword evidence="4" id="KW-1185">Reference proteome</keyword>